<dbReference type="PROSITE" id="PS50048">
    <property type="entry name" value="ZN2_CY6_FUNGAL_2"/>
    <property type="match status" value="1"/>
</dbReference>
<dbReference type="EMBL" id="JAGTJS010000001">
    <property type="protein sequence ID" value="KAH7274923.1"/>
    <property type="molecule type" value="Genomic_DNA"/>
</dbReference>
<dbReference type="InterPro" id="IPR001138">
    <property type="entry name" value="Zn2Cys6_DnaBD"/>
</dbReference>
<evidence type="ECO:0000256" key="2">
    <source>
        <dbReference type="ARBA" id="ARBA00023242"/>
    </source>
</evidence>
<dbReference type="SUPFAM" id="SSF57701">
    <property type="entry name" value="Zn2/Cys6 DNA-binding domain"/>
    <property type="match status" value="1"/>
</dbReference>
<gene>
    <name evidence="5" type="ORF">B0J15DRAFT_473831</name>
</gene>
<dbReference type="AlphaFoldDB" id="A0A9P9L6N9"/>
<reference evidence="5" key="1">
    <citation type="journal article" date="2021" name="Nat. Commun.">
        <title>Genetic determinants of endophytism in the Arabidopsis root mycobiome.</title>
        <authorList>
            <person name="Mesny F."/>
            <person name="Miyauchi S."/>
            <person name="Thiergart T."/>
            <person name="Pickel B."/>
            <person name="Atanasova L."/>
            <person name="Karlsson M."/>
            <person name="Huettel B."/>
            <person name="Barry K.W."/>
            <person name="Haridas S."/>
            <person name="Chen C."/>
            <person name="Bauer D."/>
            <person name="Andreopoulos W."/>
            <person name="Pangilinan J."/>
            <person name="LaButti K."/>
            <person name="Riley R."/>
            <person name="Lipzen A."/>
            <person name="Clum A."/>
            <person name="Drula E."/>
            <person name="Henrissat B."/>
            <person name="Kohler A."/>
            <person name="Grigoriev I.V."/>
            <person name="Martin F.M."/>
            <person name="Hacquard S."/>
        </authorList>
    </citation>
    <scope>NUCLEOTIDE SEQUENCE</scope>
    <source>
        <strain evidence="5">FSSC 5 MPI-SDFR-AT-0091</strain>
    </source>
</reference>
<keyword evidence="2" id="KW-0539">Nucleus</keyword>
<keyword evidence="6" id="KW-1185">Reference proteome</keyword>
<evidence type="ECO:0000256" key="3">
    <source>
        <dbReference type="SAM" id="MobiDB-lite"/>
    </source>
</evidence>
<feature type="region of interest" description="Disordered" evidence="3">
    <location>
        <begin position="69"/>
        <end position="103"/>
    </location>
</feature>
<dbReference type="GO" id="GO:0000981">
    <property type="term" value="F:DNA-binding transcription factor activity, RNA polymerase II-specific"/>
    <property type="evidence" value="ECO:0007669"/>
    <property type="project" value="InterPro"/>
</dbReference>
<dbReference type="PROSITE" id="PS00463">
    <property type="entry name" value="ZN2_CY6_FUNGAL_1"/>
    <property type="match status" value="1"/>
</dbReference>
<name>A0A9P9L6N9_FUSSL</name>
<dbReference type="PANTHER" id="PTHR31668:SF19">
    <property type="entry name" value="ZN(2)-C6 FUNGAL-TYPE DOMAIN-CONTAINING PROTEIN-RELATED"/>
    <property type="match status" value="1"/>
</dbReference>
<dbReference type="Proteomes" id="UP000736672">
    <property type="component" value="Unassembled WGS sequence"/>
</dbReference>
<dbReference type="Pfam" id="PF00172">
    <property type="entry name" value="Zn_clus"/>
    <property type="match status" value="1"/>
</dbReference>
<dbReference type="InterPro" id="IPR036864">
    <property type="entry name" value="Zn2-C6_fun-type_DNA-bd_sf"/>
</dbReference>
<evidence type="ECO:0000313" key="5">
    <source>
        <dbReference type="EMBL" id="KAH7274923.1"/>
    </source>
</evidence>
<keyword evidence="1" id="KW-0479">Metal-binding</keyword>
<sequence>MAGNQEKPGQACDSCRFRKVKCDRGQPCKNCHAGDLRCQYLHSIRRKGPKEGQGRRQSQLRRGLVDFGKSSFPVTTRNAAPLQRRGGSSRSPESHPPTPTRVITQHDTLNTASPLIDQLPERAGQSRLLSVSLIAHIHLFLNALFPIMPVIDGVELLADAARLEELAPSRYALILALCAATRMQFRMDNAPVGEEGPEVNVPLEPQLTGDMLIRLAETSLRQYNVIDDSTLDSTLTSFFLFASYGSLNNSRHAWFYLNQSISLAQSLDITRETGYHDLPHIEREKRRRVFWLLFVTERTFALQHRRSVMLRSSITKPGIIDSDCPIVMNDFINHIRLFESLPSSLYEWQSTSDSDPLEHLSLVYTINDSLCTVQADQSVIPSQRFDTVITQQWLRISMWRLAVGKKPLPSVYDFGLLFPPSLPIDAGKIIMSALGSVGPKSKDCHGIGMEQKLFDVGVSLADSAMLPSWSSSSFEIGPRDLLCVVIEALSTARGCQSHLLPTLLGYSESVLGVTDPSPHIDFILEMPQETETAIQTAIVEDVSEEFNEQVNSSTWLSGDELDLLDMSTPLGTWDDIEL</sequence>
<evidence type="ECO:0000256" key="1">
    <source>
        <dbReference type="ARBA" id="ARBA00022723"/>
    </source>
</evidence>
<dbReference type="GO" id="GO:0008270">
    <property type="term" value="F:zinc ion binding"/>
    <property type="evidence" value="ECO:0007669"/>
    <property type="project" value="InterPro"/>
</dbReference>
<comment type="caution">
    <text evidence="5">The sequence shown here is derived from an EMBL/GenBank/DDBJ whole genome shotgun (WGS) entry which is preliminary data.</text>
</comment>
<organism evidence="5 6">
    <name type="scientific">Fusarium solani</name>
    <name type="common">Filamentous fungus</name>
    <dbReference type="NCBI Taxonomy" id="169388"/>
    <lineage>
        <taxon>Eukaryota</taxon>
        <taxon>Fungi</taxon>
        <taxon>Dikarya</taxon>
        <taxon>Ascomycota</taxon>
        <taxon>Pezizomycotina</taxon>
        <taxon>Sordariomycetes</taxon>
        <taxon>Hypocreomycetidae</taxon>
        <taxon>Hypocreales</taxon>
        <taxon>Nectriaceae</taxon>
        <taxon>Fusarium</taxon>
        <taxon>Fusarium solani species complex</taxon>
    </lineage>
</organism>
<dbReference type="CDD" id="cd00067">
    <property type="entry name" value="GAL4"/>
    <property type="match status" value="1"/>
</dbReference>
<dbReference type="Gene3D" id="4.10.240.10">
    <property type="entry name" value="Zn(2)-C6 fungal-type DNA-binding domain"/>
    <property type="match status" value="1"/>
</dbReference>
<accession>A0A9P9L6N9</accession>
<proteinExistence type="predicted"/>
<dbReference type="CDD" id="cd12148">
    <property type="entry name" value="fungal_TF_MHR"/>
    <property type="match status" value="1"/>
</dbReference>
<dbReference type="InterPro" id="IPR050797">
    <property type="entry name" value="Carb_Metab_Trans_Reg"/>
</dbReference>
<dbReference type="InterPro" id="IPR007219">
    <property type="entry name" value="XnlR_reg_dom"/>
</dbReference>
<evidence type="ECO:0000259" key="4">
    <source>
        <dbReference type="PROSITE" id="PS50048"/>
    </source>
</evidence>
<dbReference type="GO" id="GO:0003677">
    <property type="term" value="F:DNA binding"/>
    <property type="evidence" value="ECO:0007669"/>
    <property type="project" value="InterPro"/>
</dbReference>
<dbReference type="SMART" id="SM00066">
    <property type="entry name" value="GAL4"/>
    <property type="match status" value="1"/>
</dbReference>
<evidence type="ECO:0000313" key="6">
    <source>
        <dbReference type="Proteomes" id="UP000736672"/>
    </source>
</evidence>
<dbReference type="Pfam" id="PF04082">
    <property type="entry name" value="Fungal_trans"/>
    <property type="match status" value="1"/>
</dbReference>
<dbReference type="OrthoDB" id="4132249at2759"/>
<dbReference type="PANTHER" id="PTHR31668">
    <property type="entry name" value="GLUCOSE TRANSPORT TRANSCRIPTION REGULATOR RGT1-RELATED-RELATED"/>
    <property type="match status" value="1"/>
</dbReference>
<feature type="domain" description="Zn(2)-C6 fungal-type" evidence="4">
    <location>
        <begin position="11"/>
        <end position="40"/>
    </location>
</feature>
<protein>
    <recommendedName>
        <fullName evidence="4">Zn(2)-C6 fungal-type domain-containing protein</fullName>
    </recommendedName>
</protein>
<dbReference type="SMART" id="SM00906">
    <property type="entry name" value="Fungal_trans"/>
    <property type="match status" value="1"/>
</dbReference>
<dbReference type="GO" id="GO:0006351">
    <property type="term" value="P:DNA-templated transcription"/>
    <property type="evidence" value="ECO:0007669"/>
    <property type="project" value="InterPro"/>
</dbReference>